<accession>C5C2U8</accession>
<dbReference type="eggNOG" id="COG0645">
    <property type="taxonomic scope" value="Bacteria"/>
</dbReference>
<name>C5C2U8_BEUC1</name>
<dbReference type="Gene3D" id="3.40.50.300">
    <property type="entry name" value="P-loop containing nucleotide triphosphate hydrolases"/>
    <property type="match status" value="1"/>
</dbReference>
<dbReference type="AlphaFoldDB" id="C5C2U8"/>
<proteinExistence type="predicted"/>
<dbReference type="OrthoDB" id="3819922at2"/>
<dbReference type="PANTHER" id="PTHR37807">
    <property type="entry name" value="OS07G0160300 PROTEIN"/>
    <property type="match status" value="1"/>
</dbReference>
<reference evidence="1 2" key="1">
    <citation type="journal article" date="2009" name="Stand. Genomic Sci.">
        <title>Complete genome sequence of Beutenbergia cavernae type strain (HKI 0122).</title>
        <authorList>
            <person name="Land M."/>
            <person name="Pukall R."/>
            <person name="Abt B."/>
            <person name="Goker M."/>
            <person name="Rohde M."/>
            <person name="Glavina Del Rio T."/>
            <person name="Tice H."/>
            <person name="Copeland A."/>
            <person name="Cheng J.F."/>
            <person name="Lucas S."/>
            <person name="Chen F."/>
            <person name="Nolan M."/>
            <person name="Bruce D."/>
            <person name="Goodwin L."/>
            <person name="Pitluck S."/>
            <person name="Ivanova N."/>
            <person name="Mavromatis K."/>
            <person name="Ovchinnikova G."/>
            <person name="Pati A."/>
            <person name="Chen A."/>
            <person name="Palaniappan K."/>
            <person name="Hauser L."/>
            <person name="Chang Y.J."/>
            <person name="Jefferies C.C."/>
            <person name="Saunders E."/>
            <person name="Brettin T."/>
            <person name="Detter J.C."/>
            <person name="Han C."/>
            <person name="Chain P."/>
            <person name="Bristow J."/>
            <person name="Eisen J.A."/>
            <person name="Markowitz V."/>
            <person name="Hugenholtz P."/>
            <person name="Kyrpides N.C."/>
            <person name="Klenk H.P."/>
            <person name="Lapidus A."/>
        </authorList>
    </citation>
    <scope>NUCLEOTIDE SEQUENCE [LARGE SCALE GENOMIC DNA]</scope>
    <source>
        <strain evidence="2">ATCC BAA-8 / DSM 12333 / NBRC 16432</strain>
    </source>
</reference>
<dbReference type="STRING" id="471853.Bcav_3550"/>
<dbReference type="KEGG" id="bcv:Bcav_3550"/>
<dbReference type="EMBL" id="CP001618">
    <property type="protein sequence ID" value="ACQ81792.1"/>
    <property type="molecule type" value="Genomic_DNA"/>
</dbReference>
<evidence type="ECO:0008006" key="3">
    <source>
        <dbReference type="Google" id="ProtNLM"/>
    </source>
</evidence>
<evidence type="ECO:0000313" key="1">
    <source>
        <dbReference type="EMBL" id="ACQ81792.1"/>
    </source>
</evidence>
<keyword evidence="2" id="KW-1185">Reference proteome</keyword>
<dbReference type="SUPFAM" id="SSF52540">
    <property type="entry name" value="P-loop containing nucleoside triphosphate hydrolases"/>
    <property type="match status" value="1"/>
</dbReference>
<dbReference type="Proteomes" id="UP000007962">
    <property type="component" value="Chromosome"/>
</dbReference>
<gene>
    <name evidence="1" type="ordered locus">Bcav_3550</name>
</gene>
<dbReference type="HOGENOM" id="CLU_116774_0_0_11"/>
<evidence type="ECO:0000313" key="2">
    <source>
        <dbReference type="Proteomes" id="UP000007962"/>
    </source>
</evidence>
<dbReference type="PANTHER" id="PTHR37807:SF3">
    <property type="entry name" value="OS07G0160300 PROTEIN"/>
    <property type="match status" value="1"/>
</dbReference>
<sequence length="172" mass="18247">MAGLPGAGKSYVAARIAEATAAVVVSVDPIEAAMWHAGVGGPDRPDVPTGYAAYVVAETVAEQALRGGAGVVVDAVNAVEPARAQWRGLAARTGVPLIFVEVVCSDAATHRSRLEARRRDIPGFPEPTWDDVASRQVDAWTHERVVVDTAGDPRRVDDDVARLVCDLRTRRA</sequence>
<organism evidence="1 2">
    <name type="scientific">Beutenbergia cavernae (strain ATCC BAA-8 / DSM 12333 / CCUG 43141 / JCM 11478 / NBRC 16432 / NCIMB 13614 / HKI 0122)</name>
    <dbReference type="NCBI Taxonomy" id="471853"/>
    <lineage>
        <taxon>Bacteria</taxon>
        <taxon>Bacillati</taxon>
        <taxon>Actinomycetota</taxon>
        <taxon>Actinomycetes</taxon>
        <taxon>Micrococcales</taxon>
        <taxon>Beutenbergiaceae</taxon>
        <taxon>Beutenbergia</taxon>
    </lineage>
</organism>
<dbReference type="InterPro" id="IPR027417">
    <property type="entry name" value="P-loop_NTPase"/>
</dbReference>
<protein>
    <recommendedName>
        <fullName evidence="3">Kinase</fullName>
    </recommendedName>
</protein>
<dbReference type="Pfam" id="PF13671">
    <property type="entry name" value="AAA_33"/>
    <property type="match status" value="1"/>
</dbReference>